<evidence type="ECO:0000313" key="2">
    <source>
        <dbReference type="Proteomes" id="UP001367508"/>
    </source>
</evidence>
<dbReference type="AlphaFoldDB" id="A0AAN9KPS9"/>
<gene>
    <name evidence="1" type="ORF">VNO77_31601</name>
</gene>
<organism evidence="1 2">
    <name type="scientific">Canavalia gladiata</name>
    <name type="common">Sword bean</name>
    <name type="synonym">Dolichos gladiatus</name>
    <dbReference type="NCBI Taxonomy" id="3824"/>
    <lineage>
        <taxon>Eukaryota</taxon>
        <taxon>Viridiplantae</taxon>
        <taxon>Streptophyta</taxon>
        <taxon>Embryophyta</taxon>
        <taxon>Tracheophyta</taxon>
        <taxon>Spermatophyta</taxon>
        <taxon>Magnoliopsida</taxon>
        <taxon>eudicotyledons</taxon>
        <taxon>Gunneridae</taxon>
        <taxon>Pentapetalae</taxon>
        <taxon>rosids</taxon>
        <taxon>fabids</taxon>
        <taxon>Fabales</taxon>
        <taxon>Fabaceae</taxon>
        <taxon>Papilionoideae</taxon>
        <taxon>50 kb inversion clade</taxon>
        <taxon>NPAAA clade</taxon>
        <taxon>indigoferoid/millettioid clade</taxon>
        <taxon>Phaseoleae</taxon>
        <taxon>Canavalia</taxon>
    </lineage>
</organism>
<name>A0AAN9KPS9_CANGL</name>
<reference evidence="1 2" key="1">
    <citation type="submission" date="2024-01" db="EMBL/GenBank/DDBJ databases">
        <title>The genomes of 5 underutilized Papilionoideae crops provide insights into root nodulation and disease resistanc.</title>
        <authorList>
            <person name="Jiang F."/>
        </authorList>
    </citation>
    <scope>NUCLEOTIDE SEQUENCE [LARGE SCALE GENOMIC DNA]</scope>
    <source>
        <strain evidence="1">LVBAO_FW01</strain>
        <tissue evidence="1">Leaves</tissue>
    </source>
</reference>
<proteinExistence type="predicted"/>
<protein>
    <submittedName>
        <fullName evidence="1">Uncharacterized protein</fullName>
    </submittedName>
</protein>
<dbReference type="EMBL" id="JAYMYQ010000007">
    <property type="protein sequence ID" value="KAK7321209.1"/>
    <property type="molecule type" value="Genomic_DNA"/>
</dbReference>
<dbReference type="Proteomes" id="UP001367508">
    <property type="component" value="Unassembled WGS sequence"/>
</dbReference>
<accession>A0AAN9KPS9</accession>
<comment type="caution">
    <text evidence="1">The sequence shown here is derived from an EMBL/GenBank/DDBJ whole genome shotgun (WGS) entry which is preliminary data.</text>
</comment>
<keyword evidence="2" id="KW-1185">Reference proteome</keyword>
<evidence type="ECO:0000313" key="1">
    <source>
        <dbReference type="EMBL" id="KAK7321209.1"/>
    </source>
</evidence>
<sequence length="503" mass="55737">MYDLKCMQPSILLGPWDTYFRASLSFAEPEDCQMCLYPEQRGLEQVSITKTSYSPSDPDLGLSSQTLPDQAYALNSWVRVLEPALFYSGSASEIKTCNRLMLYELVKFATIRKSYGLLESGPEFRIPEVESIVKSELIADFLTCGQSMIKFQAQDSNLGSESCPASGLDANDVLIGVVLHQNSSPFVLRNLLLYFLGNLTKSALPACQAKPMGKHGSNKPNQEGISAQNKIRSLRLKPVLDGYIPETKRNPQENAFLDLVSYYGNLPGAGMSNFVLVFDHNLRKQGEMEDGIKPRSSTCLSLPLLIWLIDPTFTACLILVIKAHSWSTGTLLIGDQPTSASTLIGIWVAPTDFRGFIQNIGGRFCLDNKPMDYKLLRPAQSLDSTPMEYKLLRPTQGLIAISDLIASRQISIRQGLGVRVLNSERCPSWITEPIIKANFCYPRVYPHMSEHSSDATAGRIPKTQPVITLIWAEGSQLTKKHTLTWHNLLGKLLLSLGGLGQWG</sequence>